<protein>
    <submittedName>
        <fullName evidence="1">Uncharacterized protein</fullName>
    </submittedName>
</protein>
<proteinExistence type="predicted"/>
<evidence type="ECO:0000313" key="1">
    <source>
        <dbReference type="EMBL" id="ALO80089.1"/>
    </source>
</evidence>
<evidence type="ECO:0000313" key="2">
    <source>
        <dbReference type="Proteomes" id="UP000229115"/>
    </source>
</evidence>
<dbReference type="EMBL" id="KT962245">
    <property type="protein sequence ID" value="ALO80089.1"/>
    <property type="molecule type" value="Genomic_RNA"/>
</dbReference>
<sequence length="110" mass="12957">MNKREVREAVEYVFQQESKKPERRFIKLVSYCKGNDGPRNYGTSMTGVCNDPECNNCRNFSRLMQEELTLQIEELESITATKYLTEEEIIDKYGLTKEDIEKLKSKYNDI</sequence>
<reference evidence="1 2" key="1">
    <citation type="submission" date="2015-10" db="EMBL/GenBank/DDBJ databases">
        <title>Large-scale maps of variable infection efficiencies in aquatic Bacteriodetes phage-host model systems.</title>
        <authorList>
            <person name="Holmfeldt K."/>
            <person name="Solonenko N."/>
            <person name="Howard-Varona C."/>
            <person name="Moreno M."/>
            <person name="Malmstrom R.R."/>
            <person name="Blow M.J."/>
            <person name="Sullivan M.B."/>
        </authorList>
    </citation>
    <scope>NUCLEOTIDE SEQUENCE [LARGE SCALE GENOMIC DNA]</scope>
</reference>
<gene>
    <name evidence="1" type="ORF">Phi4113_080</name>
</gene>
<accession>A0A0S2MW20</accession>
<dbReference type="Proteomes" id="UP000229115">
    <property type="component" value="Segment"/>
</dbReference>
<organism evidence="1 2">
    <name type="scientific">Cellulophaga phage phi4:1_13</name>
    <dbReference type="NCBI Taxonomy" id="1747284"/>
    <lineage>
        <taxon>Viruses</taxon>
        <taxon>Duplodnaviria</taxon>
        <taxon>Heunggongvirae</taxon>
        <taxon>Uroviricota</taxon>
        <taxon>Caudoviricetes</taxon>
        <taxon>Lightbulbvirus</taxon>
        <taxon>Lightbulbvirus Cba41</taxon>
    </lineage>
</organism>
<name>A0A0S2MW20_9CAUD</name>